<proteinExistence type="predicted"/>
<organism evidence="1 2">
    <name type="scientific">Triparma columacea</name>
    <dbReference type="NCBI Taxonomy" id="722753"/>
    <lineage>
        <taxon>Eukaryota</taxon>
        <taxon>Sar</taxon>
        <taxon>Stramenopiles</taxon>
        <taxon>Ochrophyta</taxon>
        <taxon>Bolidophyceae</taxon>
        <taxon>Parmales</taxon>
        <taxon>Triparmaceae</taxon>
        <taxon>Triparma</taxon>
    </lineage>
</organism>
<protein>
    <submittedName>
        <fullName evidence="1">Uncharacterized protein</fullName>
    </submittedName>
</protein>
<reference evidence="2" key="1">
    <citation type="journal article" date="2023" name="Commun. Biol.">
        <title>Genome analysis of Parmales, the sister group of diatoms, reveals the evolutionary specialization of diatoms from phago-mixotrophs to photoautotrophs.</title>
        <authorList>
            <person name="Ban H."/>
            <person name="Sato S."/>
            <person name="Yoshikawa S."/>
            <person name="Yamada K."/>
            <person name="Nakamura Y."/>
            <person name="Ichinomiya M."/>
            <person name="Sato N."/>
            <person name="Blanc-Mathieu R."/>
            <person name="Endo H."/>
            <person name="Kuwata A."/>
            <person name="Ogata H."/>
        </authorList>
    </citation>
    <scope>NUCLEOTIDE SEQUENCE [LARGE SCALE GENOMIC DNA]</scope>
</reference>
<gene>
    <name evidence="1" type="ORF">TrCOL_g2875</name>
</gene>
<keyword evidence="2" id="KW-1185">Reference proteome</keyword>
<evidence type="ECO:0000313" key="1">
    <source>
        <dbReference type="EMBL" id="GMI44073.1"/>
    </source>
</evidence>
<dbReference type="EMBL" id="BRYA01000204">
    <property type="protein sequence ID" value="GMI44073.1"/>
    <property type="molecule type" value="Genomic_DNA"/>
</dbReference>
<evidence type="ECO:0000313" key="2">
    <source>
        <dbReference type="Proteomes" id="UP001165065"/>
    </source>
</evidence>
<name>A0A9W7GH92_9STRA</name>
<dbReference type="Proteomes" id="UP001165065">
    <property type="component" value="Unassembled WGS sequence"/>
</dbReference>
<accession>A0A9W7GH92</accession>
<comment type="caution">
    <text evidence="1">The sequence shown here is derived from an EMBL/GenBank/DDBJ whole genome shotgun (WGS) entry which is preliminary data.</text>
</comment>
<dbReference type="AlphaFoldDB" id="A0A9W7GH92"/>
<sequence>MDEIKEVLWSCFVTSNIKRNPNDPECMRNRDFVEIISKDIKLPTALCPMRADLEVMHTFEAAEHPKKKFYFSCFIKCIIKIATRKKSTTKTPQQQVEFFVKKYFNPLAEKRKVRNVEDELFILEPMTQKFTHSLKECFMFFATIASDYEKNNLKRHGPRDDINAMTQSLHFGEWSSLCSLFNLSSSIGAAIKALSPGQLACAFMDSVKVNKVDSVGGLDFEEFWEALIRCSIFFNRGDESMEDAGIKEKVVKTFAHMSNNLETAVPRLLKLGNVTEKSGVMAGLTSGGRDASTAGGMLQSGTKEFTKLVWAELRSNVEVVAEKEGAFDVQMIREKVWSIFVKCNISNNPRDWSNMRKRELVLLIRGRKPALRIMEADINVIHQQEAGRNKGRRLEFSQFQAALKSIAKKCFPKEAKKGEEEAALTKLLKDYLLKDEDLLHAKLLIDDEAKEVLVFLKNFEPAMKKIFQFFATNATDEEKAMGRHTHCEDGINQQTCSMKWGNFLDFASASNLSSGTGSALTALSLTELAGAFVDSIDNQMTDDVGGLYFSEFLNVIIRCALVFKFEEANTPKVKLEKLLLHMNNNFQTAVPKIINSGNERVGTGGQTAGGRALSTSHGLLIRGTREFNTALHQHVKVANSGGAQESIFNFTDSVGAEDDDGLGELTAGLRMGL</sequence>
<dbReference type="OrthoDB" id="189589at2759"/>